<evidence type="ECO:0000313" key="3">
    <source>
        <dbReference type="EMBL" id="WPU96208.1"/>
    </source>
</evidence>
<dbReference type="RefSeq" id="WP_321565309.1">
    <property type="nucleotide sequence ID" value="NZ_CP139558.1"/>
</dbReference>
<dbReference type="Gene3D" id="3.30.530.80">
    <property type="match status" value="1"/>
</dbReference>
<dbReference type="EMBL" id="CP139558">
    <property type="protein sequence ID" value="WPU96208.1"/>
    <property type="molecule type" value="Genomic_DNA"/>
</dbReference>
<sequence length="197" mass="22601">MKNILIAFICILFAKNAAAQKDSLAIDENDKYIYYQTVSEPNLNADTLYNRALYFFKTGNAKDKLKLTTADKAQGVLAGNGGFLVSKKSFVTTHEDGEITYTMRIEVKDGKYRYWFTDFVYVPYQRNRYNIYEPVPGITIPLEKADGKLDKRDIAEFQNRILLNSRRVGGVLRAYMLKVSALPKAEKKLNKISTKEW</sequence>
<feature type="domain" description="DUF4468" evidence="2">
    <location>
        <begin position="34"/>
        <end position="121"/>
    </location>
</feature>
<proteinExistence type="predicted"/>
<protein>
    <submittedName>
        <fullName evidence="3">DUF4468 domain-containing protein</fullName>
    </submittedName>
</protein>
<organism evidence="3 4">
    <name type="scientific">Mucilaginibacter sabulilitoris</name>
    <dbReference type="NCBI Taxonomy" id="1173583"/>
    <lineage>
        <taxon>Bacteria</taxon>
        <taxon>Pseudomonadati</taxon>
        <taxon>Bacteroidota</taxon>
        <taxon>Sphingobacteriia</taxon>
        <taxon>Sphingobacteriales</taxon>
        <taxon>Sphingobacteriaceae</taxon>
        <taxon>Mucilaginibacter</taxon>
    </lineage>
</organism>
<name>A0ABZ0TSX1_9SPHI</name>
<evidence type="ECO:0000259" key="2">
    <source>
        <dbReference type="Pfam" id="PF14730"/>
    </source>
</evidence>
<evidence type="ECO:0000256" key="1">
    <source>
        <dbReference type="SAM" id="SignalP"/>
    </source>
</evidence>
<feature type="signal peptide" evidence="1">
    <location>
        <begin position="1"/>
        <end position="19"/>
    </location>
</feature>
<dbReference type="Proteomes" id="UP001324380">
    <property type="component" value="Chromosome"/>
</dbReference>
<accession>A0ABZ0TSX1</accession>
<dbReference type="Pfam" id="PF14730">
    <property type="entry name" value="DUF4468"/>
    <property type="match status" value="1"/>
</dbReference>
<reference evidence="3 4" key="1">
    <citation type="submission" date="2023-11" db="EMBL/GenBank/DDBJ databases">
        <title>Analysis of the Genomes of Mucilaginibacter gossypii cycad 4 and M. sabulilitoris SNA2: microbes with the potential for plant growth promotion.</title>
        <authorList>
            <person name="Hirsch A.M."/>
            <person name="Humm E."/>
            <person name="Rubbi M."/>
            <person name="Del Vecchio G."/>
            <person name="Ha S.M."/>
            <person name="Pellegrini M."/>
            <person name="Gunsalus R.P."/>
        </authorList>
    </citation>
    <scope>NUCLEOTIDE SEQUENCE [LARGE SCALE GENOMIC DNA]</scope>
    <source>
        <strain evidence="3 4">SNA2</strain>
    </source>
</reference>
<dbReference type="InterPro" id="IPR027823">
    <property type="entry name" value="DUF4468"/>
</dbReference>
<keyword evidence="4" id="KW-1185">Reference proteome</keyword>
<feature type="chain" id="PRO_5047117210" evidence="1">
    <location>
        <begin position="20"/>
        <end position="197"/>
    </location>
</feature>
<gene>
    <name evidence="3" type="ORF">SNE25_11830</name>
</gene>
<evidence type="ECO:0000313" key="4">
    <source>
        <dbReference type="Proteomes" id="UP001324380"/>
    </source>
</evidence>
<keyword evidence="1" id="KW-0732">Signal</keyword>